<comment type="caution">
    <text evidence="1">The sequence shown here is derived from an EMBL/GenBank/DDBJ whole genome shotgun (WGS) entry which is preliminary data.</text>
</comment>
<organism evidence="1 2">
    <name type="scientific">Methylobacterium marchantiae</name>
    <dbReference type="NCBI Taxonomy" id="600331"/>
    <lineage>
        <taxon>Bacteria</taxon>
        <taxon>Pseudomonadati</taxon>
        <taxon>Pseudomonadota</taxon>
        <taxon>Alphaproteobacteria</taxon>
        <taxon>Hyphomicrobiales</taxon>
        <taxon>Methylobacteriaceae</taxon>
        <taxon>Methylobacterium</taxon>
    </lineage>
</organism>
<proteinExistence type="predicted"/>
<dbReference type="RefSeq" id="WP_238208546.1">
    <property type="nucleotide sequence ID" value="NZ_JBHTND010000030.1"/>
</dbReference>
<protein>
    <submittedName>
        <fullName evidence="1">Uncharacterized protein</fullName>
    </submittedName>
</protein>
<sequence length="201" mass="21118">MASSPIIAQRSTKSGGTTTLGAEYVIGPGFGILMGDKFGAAPGEIILEGALVPLTPMNGKNQMPTIGTLDLNCVLGRAVIDASSSAAVRFDVASGMFGCVFTHVTFKRCSTPLGAGQTGRLYTTGPVSGVWSEDAAIIPDTIIGGMEYYDIKRTKAYEKLSEPAYLWYRPVAGLGPAGSTIVVEAWGDPEWFTNMVTPAPF</sequence>
<evidence type="ECO:0000313" key="1">
    <source>
        <dbReference type="EMBL" id="MFD1303487.1"/>
    </source>
</evidence>
<accession>A0ABW3X1I6</accession>
<gene>
    <name evidence="1" type="ORF">ACFQ4G_18095</name>
</gene>
<keyword evidence="2" id="KW-1185">Reference proteome</keyword>
<evidence type="ECO:0000313" key="2">
    <source>
        <dbReference type="Proteomes" id="UP001597176"/>
    </source>
</evidence>
<dbReference type="EMBL" id="JBHTND010000030">
    <property type="protein sequence ID" value="MFD1303487.1"/>
    <property type="molecule type" value="Genomic_DNA"/>
</dbReference>
<dbReference type="Proteomes" id="UP001597176">
    <property type="component" value="Unassembled WGS sequence"/>
</dbReference>
<reference evidence="2" key="1">
    <citation type="journal article" date="2019" name="Int. J. Syst. Evol. Microbiol.">
        <title>The Global Catalogue of Microorganisms (GCM) 10K type strain sequencing project: providing services to taxonomists for standard genome sequencing and annotation.</title>
        <authorList>
            <consortium name="The Broad Institute Genomics Platform"/>
            <consortium name="The Broad Institute Genome Sequencing Center for Infectious Disease"/>
            <person name="Wu L."/>
            <person name="Ma J."/>
        </authorList>
    </citation>
    <scope>NUCLEOTIDE SEQUENCE [LARGE SCALE GENOMIC DNA]</scope>
    <source>
        <strain evidence="2">CCUG 56108</strain>
    </source>
</reference>
<name>A0ABW3X1I6_9HYPH</name>